<dbReference type="PANTHER" id="PTHR35493">
    <property type="entry name" value="STRUCTURAL MAINTENANCE OF CHROMOSOMES PROTEIN"/>
    <property type="match status" value="1"/>
</dbReference>
<gene>
    <name evidence="3" type="ORF">QN277_005491</name>
</gene>
<feature type="compositionally biased region" description="Basic and acidic residues" evidence="2">
    <location>
        <begin position="373"/>
        <end position="390"/>
    </location>
</feature>
<organism evidence="3 4">
    <name type="scientific">Acacia crassicarpa</name>
    <name type="common">northern wattle</name>
    <dbReference type="NCBI Taxonomy" id="499986"/>
    <lineage>
        <taxon>Eukaryota</taxon>
        <taxon>Viridiplantae</taxon>
        <taxon>Streptophyta</taxon>
        <taxon>Embryophyta</taxon>
        <taxon>Tracheophyta</taxon>
        <taxon>Spermatophyta</taxon>
        <taxon>Magnoliopsida</taxon>
        <taxon>eudicotyledons</taxon>
        <taxon>Gunneridae</taxon>
        <taxon>Pentapetalae</taxon>
        <taxon>rosids</taxon>
        <taxon>fabids</taxon>
        <taxon>Fabales</taxon>
        <taxon>Fabaceae</taxon>
        <taxon>Caesalpinioideae</taxon>
        <taxon>mimosoid clade</taxon>
        <taxon>Acacieae</taxon>
        <taxon>Acacia</taxon>
    </lineage>
</organism>
<evidence type="ECO:0000256" key="1">
    <source>
        <dbReference type="SAM" id="Coils"/>
    </source>
</evidence>
<keyword evidence="1" id="KW-0175">Coiled coil</keyword>
<keyword evidence="4" id="KW-1185">Reference proteome</keyword>
<dbReference type="EMBL" id="JAWXYG010000011">
    <property type="protein sequence ID" value="KAK4259124.1"/>
    <property type="molecule type" value="Genomic_DNA"/>
</dbReference>
<feature type="compositionally biased region" description="Polar residues" evidence="2">
    <location>
        <begin position="271"/>
        <end position="288"/>
    </location>
</feature>
<feature type="compositionally biased region" description="Basic residues" evidence="2">
    <location>
        <begin position="395"/>
        <end position="405"/>
    </location>
</feature>
<evidence type="ECO:0000256" key="2">
    <source>
        <dbReference type="SAM" id="MobiDB-lite"/>
    </source>
</evidence>
<proteinExistence type="predicted"/>
<reference evidence="3" key="1">
    <citation type="submission" date="2023-10" db="EMBL/GenBank/DDBJ databases">
        <title>Chromosome-level genome of the transformable northern wattle, Acacia crassicarpa.</title>
        <authorList>
            <person name="Massaro I."/>
            <person name="Sinha N.R."/>
            <person name="Poethig S."/>
            <person name="Leichty A.R."/>
        </authorList>
    </citation>
    <scope>NUCLEOTIDE SEQUENCE</scope>
    <source>
        <strain evidence="3">Acra3RX</strain>
        <tissue evidence="3">Leaf</tissue>
    </source>
</reference>
<accession>A0AAE1IZQ2</accession>
<evidence type="ECO:0000313" key="4">
    <source>
        <dbReference type="Proteomes" id="UP001293593"/>
    </source>
</evidence>
<dbReference type="Proteomes" id="UP001293593">
    <property type="component" value="Unassembled WGS sequence"/>
</dbReference>
<feature type="region of interest" description="Disordered" evidence="2">
    <location>
        <begin position="353"/>
        <end position="405"/>
    </location>
</feature>
<feature type="compositionally biased region" description="Low complexity" evidence="2">
    <location>
        <begin position="1"/>
        <end position="33"/>
    </location>
</feature>
<protein>
    <submittedName>
        <fullName evidence="3">Uncharacterized protein</fullName>
    </submittedName>
</protein>
<sequence length="405" mass="44925">MTSFIRPSSRYSTYESRSSTTSSYFSDPSSSSEFNHKSSGSSSRALVKAKPSDLIRTRGGTGKSSKTDPSLTTMVRKLMEKKSALTTKPKSGANQTAGLLIPVDFIAEDLKKNARRATGLSALQKKLFGKPSSSEKTKGKEMKALTEVKGNTRTLAAVLRSERELLNMNKEMESEIVELKLLLEEKNKEVEKLKDLCLNQREEIKSLKSAILFPDVMNSQLQELLEKQGSELTQAKQVIPALQKQVSSLTGQLQSLAEDLAEVKADKRAKSSLQDHGNSPRTPTHSTINSWELSSEELTIPGSPDDLLLKDLNPCLTPRNAKSRSREFECTGSGSLYDESFSEDDEIQIYPVTDSSGYGRKVSKSSDICQNSNKKDMTTKASRRSDESKSTYRNHMTRNHHKLLV</sequence>
<comment type="caution">
    <text evidence="3">The sequence shown here is derived from an EMBL/GenBank/DDBJ whole genome shotgun (WGS) entry which is preliminary data.</text>
</comment>
<evidence type="ECO:0000313" key="3">
    <source>
        <dbReference type="EMBL" id="KAK4259124.1"/>
    </source>
</evidence>
<name>A0AAE1IZQ2_9FABA</name>
<feature type="coiled-coil region" evidence="1">
    <location>
        <begin position="162"/>
        <end position="266"/>
    </location>
</feature>
<feature type="region of interest" description="Disordered" evidence="2">
    <location>
        <begin position="267"/>
        <end position="288"/>
    </location>
</feature>
<dbReference type="PANTHER" id="PTHR35493:SF1">
    <property type="entry name" value="STRUCTURAL MAINTENANCE OF CHROMOSOMES PROTEIN"/>
    <property type="match status" value="1"/>
</dbReference>
<dbReference type="AlphaFoldDB" id="A0AAE1IZQ2"/>
<feature type="region of interest" description="Disordered" evidence="2">
    <location>
        <begin position="1"/>
        <end position="71"/>
    </location>
</feature>